<evidence type="ECO:0000313" key="2">
    <source>
        <dbReference type="Proteomes" id="UP000762676"/>
    </source>
</evidence>
<sequence length="137" mass="15519">MVSYLTVKGRDEIGSLDSPRPAQATGVSANLQVMGSRVKLLTTIKTQLMSKLLSGILKVCKRRSQSCRNSSKKSGLMLSPFKKQCWKKTKKFSHADLRPSDMTGKKTTKEALSLLCETTFQLWRYSTMTKRIWNTRL</sequence>
<gene>
    <name evidence="1" type="ORF">ElyMa_000187100</name>
</gene>
<proteinExistence type="predicted"/>
<evidence type="ECO:0000313" key="1">
    <source>
        <dbReference type="EMBL" id="GFR64799.1"/>
    </source>
</evidence>
<name>A0AAV4EV08_9GAST</name>
<keyword evidence="2" id="KW-1185">Reference proteome</keyword>
<reference evidence="1 2" key="1">
    <citation type="journal article" date="2021" name="Elife">
        <title>Chloroplast acquisition without the gene transfer in kleptoplastic sea slugs, Plakobranchus ocellatus.</title>
        <authorList>
            <person name="Maeda T."/>
            <person name="Takahashi S."/>
            <person name="Yoshida T."/>
            <person name="Shimamura S."/>
            <person name="Takaki Y."/>
            <person name="Nagai Y."/>
            <person name="Toyoda A."/>
            <person name="Suzuki Y."/>
            <person name="Arimoto A."/>
            <person name="Ishii H."/>
            <person name="Satoh N."/>
            <person name="Nishiyama T."/>
            <person name="Hasebe M."/>
            <person name="Maruyama T."/>
            <person name="Minagawa J."/>
            <person name="Obokata J."/>
            <person name="Shigenobu S."/>
        </authorList>
    </citation>
    <scope>NUCLEOTIDE SEQUENCE [LARGE SCALE GENOMIC DNA]</scope>
</reference>
<comment type="caution">
    <text evidence="1">The sequence shown here is derived from an EMBL/GenBank/DDBJ whole genome shotgun (WGS) entry which is preliminary data.</text>
</comment>
<dbReference type="Proteomes" id="UP000762676">
    <property type="component" value="Unassembled WGS sequence"/>
</dbReference>
<accession>A0AAV4EV08</accession>
<protein>
    <submittedName>
        <fullName evidence="1">Uncharacterized protein</fullName>
    </submittedName>
</protein>
<organism evidence="1 2">
    <name type="scientific">Elysia marginata</name>
    <dbReference type="NCBI Taxonomy" id="1093978"/>
    <lineage>
        <taxon>Eukaryota</taxon>
        <taxon>Metazoa</taxon>
        <taxon>Spiralia</taxon>
        <taxon>Lophotrochozoa</taxon>
        <taxon>Mollusca</taxon>
        <taxon>Gastropoda</taxon>
        <taxon>Heterobranchia</taxon>
        <taxon>Euthyneura</taxon>
        <taxon>Panpulmonata</taxon>
        <taxon>Sacoglossa</taxon>
        <taxon>Placobranchoidea</taxon>
        <taxon>Plakobranchidae</taxon>
        <taxon>Elysia</taxon>
    </lineage>
</organism>
<dbReference type="AlphaFoldDB" id="A0AAV4EV08"/>
<dbReference type="EMBL" id="BMAT01000359">
    <property type="protein sequence ID" value="GFR64799.1"/>
    <property type="molecule type" value="Genomic_DNA"/>
</dbReference>